<reference evidence="11 12" key="1">
    <citation type="journal article" date="2014" name="World J. Microbiol. Biotechnol.">
        <title>Biodiversity and physiological characteristics of Antarctic and Arctic lichens-associated bacteria.</title>
        <authorList>
            <person name="Lee Y.M."/>
            <person name="Kim E.H."/>
            <person name="Lee H.K."/>
            <person name="Hong S.G."/>
        </authorList>
    </citation>
    <scope>NUCLEOTIDE SEQUENCE [LARGE SCALE GENOMIC DNA]</scope>
    <source>
        <strain evidence="11 12">PAMC 26569</strain>
    </source>
</reference>
<keyword evidence="6 11" id="KW-0456">Lyase</keyword>
<evidence type="ECO:0000313" key="11">
    <source>
        <dbReference type="EMBL" id="QKE89448.1"/>
    </source>
</evidence>
<keyword evidence="12" id="KW-1185">Reference proteome</keyword>
<dbReference type="InterPro" id="IPR002912">
    <property type="entry name" value="ACT_dom"/>
</dbReference>
<keyword evidence="5" id="KW-0584">Phenylalanine biosynthesis</keyword>
<evidence type="ECO:0000256" key="8">
    <source>
        <dbReference type="PIRSR" id="PIRSR001500-2"/>
    </source>
</evidence>
<dbReference type="EMBL" id="CP053708">
    <property type="protein sequence ID" value="QKE89448.1"/>
    <property type="molecule type" value="Genomic_DNA"/>
</dbReference>
<dbReference type="KEGG" id="lck:HN018_04805"/>
<sequence length="288" mass="30739">MNPAVPPPPGSTPGPIAFQGRPGAYSDLACRTAYPGRATMGCETFADAIKAVHDGAADLAMLACENSLAGRVPDIHSLLPESGLHIVGEHFQRVEHCLLGVPGTAIGDVRRLHTHSVAMAQVRRLIDELALEPVIEFDTAGAAELVAGWGRKQDAAIASSLAAELNGLVILRRNVEDAAHNTTRFYVTAREPLSPPPGQSGTMTTILFRVRNVPAALYKALGGFATNGVNMTRIESYMLDGFFSSTQFLLEVDGHPEDTGLARAIDELQFFSTALKILGSYTRSSFRG</sequence>
<comment type="catalytic activity">
    <reaction evidence="7">
        <text>prephenate + H(+) = 3-phenylpyruvate + CO2 + H2O</text>
        <dbReference type="Rhea" id="RHEA:21648"/>
        <dbReference type="ChEBI" id="CHEBI:15377"/>
        <dbReference type="ChEBI" id="CHEBI:15378"/>
        <dbReference type="ChEBI" id="CHEBI:16526"/>
        <dbReference type="ChEBI" id="CHEBI:18005"/>
        <dbReference type="ChEBI" id="CHEBI:29934"/>
        <dbReference type="EC" id="4.2.1.51"/>
    </reaction>
</comment>
<dbReference type="PIRSF" id="PIRSF001500">
    <property type="entry name" value="Chor_mut_pdt_Ppr"/>
    <property type="match status" value="1"/>
</dbReference>
<protein>
    <recommendedName>
        <fullName evidence="2">prephenate dehydratase</fullName>
        <ecNumber evidence="2">4.2.1.51</ecNumber>
    </recommendedName>
</protein>
<accession>A0A6M8HM84</accession>
<dbReference type="GO" id="GO:0004664">
    <property type="term" value="F:prephenate dehydratase activity"/>
    <property type="evidence" value="ECO:0007669"/>
    <property type="project" value="UniProtKB-EC"/>
</dbReference>
<dbReference type="Gene3D" id="3.40.190.10">
    <property type="entry name" value="Periplasmic binding protein-like II"/>
    <property type="match status" value="2"/>
</dbReference>
<feature type="site" description="Essential for prephenate dehydratase activity" evidence="8">
    <location>
        <position position="183"/>
    </location>
</feature>
<dbReference type="CDD" id="cd13631">
    <property type="entry name" value="PBP2_Ct-PDT_like"/>
    <property type="match status" value="1"/>
</dbReference>
<dbReference type="PANTHER" id="PTHR21022">
    <property type="entry name" value="PREPHENATE DEHYDRATASE P PROTEIN"/>
    <property type="match status" value="1"/>
</dbReference>
<dbReference type="InterPro" id="IPR045865">
    <property type="entry name" value="ACT-like_dom_sf"/>
</dbReference>
<evidence type="ECO:0000259" key="9">
    <source>
        <dbReference type="PROSITE" id="PS51171"/>
    </source>
</evidence>
<evidence type="ECO:0000256" key="5">
    <source>
        <dbReference type="ARBA" id="ARBA00023222"/>
    </source>
</evidence>
<dbReference type="PANTHER" id="PTHR21022:SF19">
    <property type="entry name" value="PREPHENATE DEHYDRATASE-RELATED"/>
    <property type="match status" value="1"/>
</dbReference>
<dbReference type="GO" id="GO:0005737">
    <property type="term" value="C:cytoplasm"/>
    <property type="evidence" value="ECO:0007669"/>
    <property type="project" value="TreeGrafter"/>
</dbReference>
<dbReference type="PROSITE" id="PS51671">
    <property type="entry name" value="ACT"/>
    <property type="match status" value="1"/>
</dbReference>
<dbReference type="UniPathway" id="UPA00121">
    <property type="reaction ID" value="UER00345"/>
</dbReference>
<evidence type="ECO:0000313" key="12">
    <source>
        <dbReference type="Proteomes" id="UP000500767"/>
    </source>
</evidence>
<dbReference type="Proteomes" id="UP000500767">
    <property type="component" value="Chromosome"/>
</dbReference>
<feature type="domain" description="Prephenate dehydratase" evidence="9">
    <location>
        <begin position="15"/>
        <end position="190"/>
    </location>
</feature>
<dbReference type="SUPFAM" id="SSF53850">
    <property type="entry name" value="Periplasmic binding protein-like II"/>
    <property type="match status" value="1"/>
</dbReference>
<evidence type="ECO:0000256" key="3">
    <source>
        <dbReference type="ARBA" id="ARBA00022605"/>
    </source>
</evidence>
<dbReference type="SUPFAM" id="SSF55021">
    <property type="entry name" value="ACT-like"/>
    <property type="match status" value="1"/>
</dbReference>
<dbReference type="CDD" id="cd04905">
    <property type="entry name" value="ACT_CM-PDT"/>
    <property type="match status" value="1"/>
</dbReference>
<feature type="domain" description="ACT" evidence="10">
    <location>
        <begin position="205"/>
        <end position="282"/>
    </location>
</feature>
<dbReference type="AlphaFoldDB" id="A0A6M8HM84"/>
<evidence type="ECO:0000256" key="1">
    <source>
        <dbReference type="ARBA" id="ARBA00004741"/>
    </source>
</evidence>
<dbReference type="RefSeq" id="WP_171834442.1">
    <property type="nucleotide sequence ID" value="NZ_CP053708.1"/>
</dbReference>
<organism evidence="11 12">
    <name type="scientific">Lichenicola cladoniae</name>
    <dbReference type="NCBI Taxonomy" id="1484109"/>
    <lineage>
        <taxon>Bacteria</taxon>
        <taxon>Pseudomonadati</taxon>
        <taxon>Pseudomonadota</taxon>
        <taxon>Alphaproteobacteria</taxon>
        <taxon>Acetobacterales</taxon>
        <taxon>Acetobacteraceae</taxon>
        <taxon>Lichenicola</taxon>
    </lineage>
</organism>
<dbReference type="GO" id="GO:0009094">
    <property type="term" value="P:L-phenylalanine biosynthetic process"/>
    <property type="evidence" value="ECO:0007669"/>
    <property type="project" value="UniProtKB-UniPathway"/>
</dbReference>
<dbReference type="InterPro" id="IPR008242">
    <property type="entry name" value="Chor_mutase/pphenate_deHydtase"/>
</dbReference>
<dbReference type="Gene3D" id="3.30.70.260">
    <property type="match status" value="1"/>
</dbReference>
<evidence type="ECO:0000256" key="6">
    <source>
        <dbReference type="ARBA" id="ARBA00023239"/>
    </source>
</evidence>
<dbReference type="PROSITE" id="PS51171">
    <property type="entry name" value="PREPHENATE_DEHYDR_3"/>
    <property type="match status" value="1"/>
</dbReference>
<evidence type="ECO:0000256" key="7">
    <source>
        <dbReference type="ARBA" id="ARBA00047848"/>
    </source>
</evidence>
<keyword evidence="3" id="KW-0028">Amino-acid biosynthesis</keyword>
<name>A0A6M8HM84_9PROT</name>
<keyword evidence="4" id="KW-0057">Aromatic amino acid biosynthesis</keyword>
<evidence type="ECO:0000256" key="2">
    <source>
        <dbReference type="ARBA" id="ARBA00013147"/>
    </source>
</evidence>
<dbReference type="Pfam" id="PF00800">
    <property type="entry name" value="PDT"/>
    <property type="match status" value="1"/>
</dbReference>
<proteinExistence type="predicted"/>
<comment type="pathway">
    <text evidence="1">Amino-acid biosynthesis; L-phenylalanine biosynthesis; phenylpyruvate from prephenate: step 1/1.</text>
</comment>
<gene>
    <name evidence="11" type="ORF">HN018_04805</name>
</gene>
<dbReference type="NCBIfam" id="NF008866">
    <property type="entry name" value="PRK11899.1"/>
    <property type="match status" value="1"/>
</dbReference>
<evidence type="ECO:0000256" key="4">
    <source>
        <dbReference type="ARBA" id="ARBA00023141"/>
    </source>
</evidence>
<dbReference type="InterPro" id="IPR001086">
    <property type="entry name" value="Preph_deHydtase"/>
</dbReference>
<dbReference type="EC" id="4.2.1.51" evidence="2"/>
<evidence type="ECO:0000259" key="10">
    <source>
        <dbReference type="PROSITE" id="PS51671"/>
    </source>
</evidence>